<evidence type="ECO:0000313" key="1">
    <source>
        <dbReference type="EMBL" id="SJN34315.1"/>
    </source>
</evidence>
<keyword evidence="2" id="KW-1185">Reference proteome</keyword>
<proteinExistence type="predicted"/>
<dbReference type="Proteomes" id="UP000188342">
    <property type="component" value="Unassembled WGS sequence"/>
</dbReference>
<evidence type="ECO:0000313" key="2">
    <source>
        <dbReference type="Proteomes" id="UP000188342"/>
    </source>
</evidence>
<dbReference type="PANTHER" id="PTHR19288">
    <property type="entry name" value="4-NITROPHENYLPHOSPHATASE-RELATED"/>
    <property type="match status" value="1"/>
</dbReference>
<reference evidence="1 2" key="1">
    <citation type="submission" date="2017-02" db="EMBL/GenBank/DDBJ databases">
        <authorList>
            <person name="Peterson S.W."/>
        </authorList>
    </citation>
    <scope>NUCLEOTIDE SEQUENCE [LARGE SCALE GENOMIC DNA]</scope>
    <source>
        <strain evidence="1 2">LSP_Lj1</strain>
    </source>
</reference>
<accession>A0A1R4JRA6</accession>
<dbReference type="SUPFAM" id="SSF56784">
    <property type="entry name" value="HAD-like"/>
    <property type="match status" value="1"/>
</dbReference>
<protein>
    <submittedName>
        <fullName evidence="1">4-nitrophenylphosphatase</fullName>
        <ecNumber evidence="1">3.1.3.41</ecNumber>
    </submittedName>
</protein>
<gene>
    <name evidence="1" type="ORF">FM114_08890</name>
</gene>
<dbReference type="AlphaFoldDB" id="A0A1R4JRA6"/>
<dbReference type="RefSeq" id="WP_094764814.1">
    <property type="nucleotide sequence ID" value="NZ_FUKQ01000035.1"/>
</dbReference>
<dbReference type="InterPro" id="IPR036412">
    <property type="entry name" value="HAD-like_sf"/>
</dbReference>
<dbReference type="EMBL" id="FUKQ01000035">
    <property type="protein sequence ID" value="SJN34315.1"/>
    <property type="molecule type" value="Genomic_DNA"/>
</dbReference>
<dbReference type="Pfam" id="PF13242">
    <property type="entry name" value="Hydrolase_like"/>
    <property type="match status" value="1"/>
</dbReference>
<dbReference type="STRING" id="1255658.FM114_08890"/>
<dbReference type="InterPro" id="IPR006357">
    <property type="entry name" value="HAD-SF_hydro_IIA"/>
</dbReference>
<dbReference type="GO" id="GO:0016791">
    <property type="term" value="F:phosphatase activity"/>
    <property type="evidence" value="ECO:0007669"/>
    <property type="project" value="TreeGrafter"/>
</dbReference>
<name>A0A1R4JRA6_9ACTN</name>
<dbReference type="Gene3D" id="3.40.50.1000">
    <property type="entry name" value="HAD superfamily/HAD-like"/>
    <property type="match status" value="2"/>
</dbReference>
<dbReference type="Pfam" id="PF13344">
    <property type="entry name" value="Hydrolase_6"/>
    <property type="match status" value="1"/>
</dbReference>
<dbReference type="OrthoDB" id="9810449at2"/>
<dbReference type="GO" id="GO:0005737">
    <property type="term" value="C:cytoplasm"/>
    <property type="evidence" value="ECO:0007669"/>
    <property type="project" value="TreeGrafter"/>
</dbReference>
<organism evidence="1 2">
    <name type="scientific">Luteococcus japonicus LSP_Lj1</name>
    <dbReference type="NCBI Taxonomy" id="1255658"/>
    <lineage>
        <taxon>Bacteria</taxon>
        <taxon>Bacillati</taxon>
        <taxon>Actinomycetota</taxon>
        <taxon>Actinomycetes</taxon>
        <taxon>Propionibacteriales</taxon>
        <taxon>Propionibacteriaceae</taxon>
        <taxon>Luteococcus</taxon>
    </lineage>
</organism>
<sequence>MTDHALVDHYEAALFDLDGVVYLGPAAVEGAPEGIRALKQRGTKVGFVTNNAARKPQVVVDHLVGIGVPAELADVVTSAQAGARMLAEHLERGSRVLIVGTEALADEVAAVGMEPVWSSADDPVAAIQGYDPQLTWPRLDDACLVIQGGARWFVTNTDSTRPTDKGLVPGAGAQIHAIGLTTSQEPLVAGKPATPLLIETMRRMGTEKAIFVGDRLDTDVMGAVAVGMDSLFVFTGAHGKRDLVAAGADARPTHLGFDLRALLEPARMARVEGKTCTVGEQRATLTDQTVELAVIPTDREQQLDALWAVLQLVWTHPASSAEVVDKLDQLP</sequence>
<dbReference type="NCBIfam" id="TIGR01460">
    <property type="entry name" value="HAD-SF-IIA"/>
    <property type="match status" value="1"/>
</dbReference>
<dbReference type="EC" id="3.1.3.41" evidence="1"/>
<dbReference type="InterPro" id="IPR023214">
    <property type="entry name" value="HAD_sf"/>
</dbReference>
<keyword evidence="1" id="KW-0378">Hydrolase</keyword>
<dbReference type="PANTHER" id="PTHR19288:SF95">
    <property type="entry name" value="D-GLYCEROL 3-PHOSPHATE PHOSPHATASE"/>
    <property type="match status" value="1"/>
</dbReference>